<organism evidence="2 3">
    <name type="scientific">Pseudomonas protegens</name>
    <dbReference type="NCBI Taxonomy" id="380021"/>
    <lineage>
        <taxon>Bacteria</taxon>
        <taxon>Pseudomonadati</taxon>
        <taxon>Pseudomonadota</taxon>
        <taxon>Gammaproteobacteria</taxon>
        <taxon>Pseudomonadales</taxon>
        <taxon>Pseudomonadaceae</taxon>
        <taxon>Pseudomonas</taxon>
    </lineage>
</organism>
<evidence type="ECO:0000256" key="1">
    <source>
        <dbReference type="SAM" id="MobiDB-lite"/>
    </source>
</evidence>
<comment type="caution">
    <text evidence="2">The sequence shown here is derived from an EMBL/GenBank/DDBJ whole genome shotgun (WGS) entry which is preliminary data.</text>
</comment>
<dbReference type="SUPFAM" id="SSF53850">
    <property type="entry name" value="Periplasmic binding protein-like II"/>
    <property type="match status" value="1"/>
</dbReference>
<evidence type="ECO:0000313" key="2">
    <source>
        <dbReference type="EMBL" id="PUA45474.1"/>
    </source>
</evidence>
<name>A0A2T6GMT8_9PSED</name>
<reference evidence="2 3" key="1">
    <citation type="submission" date="2018-03" db="EMBL/GenBank/DDBJ databases">
        <title>Draft genome sequence of the plant growth promoting rhizobacterium Pseudomonas protegens strain BNJ-SS-45 isolated from wheat (Triticum aestivum) rhizosphere.</title>
        <authorList>
            <person name="Bajpai A."/>
            <person name="Shende K."/>
            <person name="Meena N."/>
            <person name="Upadhyayula S.R."/>
            <person name="Suravajhala P."/>
            <person name="Medicherla K.M."/>
            <person name="Johri B.N."/>
        </authorList>
    </citation>
    <scope>NUCLEOTIDE SEQUENCE [LARGE SCALE GENOMIC DNA]</scope>
    <source>
        <strain evidence="2 3">BNJ-SS-45</strain>
    </source>
</reference>
<protein>
    <recommendedName>
        <fullName evidence="4">TIGR02285 family protein</fullName>
    </recommendedName>
</protein>
<dbReference type="InterPro" id="IPR011972">
    <property type="entry name" value="CHP02285"/>
</dbReference>
<feature type="compositionally biased region" description="Polar residues" evidence="1">
    <location>
        <begin position="20"/>
        <end position="34"/>
    </location>
</feature>
<gene>
    <name evidence="2" type="ORF">C5U62_08260</name>
</gene>
<dbReference type="Proteomes" id="UP000244178">
    <property type="component" value="Unassembled WGS sequence"/>
</dbReference>
<sequence>MRHRSWRAWATAASRSSTCATLGQSNLKQPSHTDAPQPAHRRSKPGLGRLTTALAVCLLWLPCPPGHAGEMLTWLLRDLPPLNVFEGQQKGRGVIDLLMPQLIANLPEYQHELVRVNRARGMQMLREPSFTCDPALIWSKERAQWVAYSITSFRVLSNGLAIRRADREQLAHFLHDGKVDLHGLLESGKELIGVVAERSYGQQLDNLLQQVSPQQIRAHYGNDALGSLLQMQRLGRLQLLLGYWPEIRYQAMQQGIDPQDLEFYPIEGTSKYQEIHVGCSDTPQGRQAITQINQALLKLREVQLVELYAAWLDPGMRDEYRADARAYFQDLHDH</sequence>
<evidence type="ECO:0008006" key="4">
    <source>
        <dbReference type="Google" id="ProtNLM"/>
    </source>
</evidence>
<dbReference type="AlphaFoldDB" id="A0A2T6GMT8"/>
<feature type="region of interest" description="Disordered" evidence="1">
    <location>
        <begin position="20"/>
        <end position="45"/>
    </location>
</feature>
<accession>A0A2T6GMT8</accession>
<proteinExistence type="predicted"/>
<dbReference type="NCBIfam" id="TIGR02285">
    <property type="entry name" value="TIGR02285 family protein"/>
    <property type="match status" value="1"/>
</dbReference>
<evidence type="ECO:0000313" key="3">
    <source>
        <dbReference type="Proteomes" id="UP000244178"/>
    </source>
</evidence>
<dbReference type="EMBL" id="PYJM01000002">
    <property type="protein sequence ID" value="PUA45474.1"/>
    <property type="molecule type" value="Genomic_DNA"/>
</dbReference>